<dbReference type="InterPro" id="IPR006574">
    <property type="entry name" value="PRY"/>
</dbReference>
<dbReference type="Gene3D" id="2.60.120.920">
    <property type="match status" value="1"/>
</dbReference>
<dbReference type="PROSITE" id="PS50188">
    <property type="entry name" value="B302_SPRY"/>
    <property type="match status" value="1"/>
</dbReference>
<evidence type="ECO:0000256" key="9">
    <source>
        <dbReference type="SAM" id="Coils"/>
    </source>
</evidence>
<dbReference type="OrthoDB" id="6105938at2759"/>
<evidence type="ECO:0000256" key="8">
    <source>
        <dbReference type="PROSITE-ProRule" id="PRU00024"/>
    </source>
</evidence>
<dbReference type="InterPro" id="IPR043136">
    <property type="entry name" value="B30.2/SPRY_sf"/>
</dbReference>
<dbReference type="PRINTS" id="PR01407">
    <property type="entry name" value="BUTYPHLNCDUF"/>
</dbReference>
<evidence type="ECO:0000256" key="1">
    <source>
        <dbReference type="ARBA" id="ARBA00022588"/>
    </source>
</evidence>
<dbReference type="SMART" id="SM00336">
    <property type="entry name" value="BBOX"/>
    <property type="match status" value="1"/>
</dbReference>
<dbReference type="CDD" id="cd19769">
    <property type="entry name" value="Bbox2_TRIM16-like"/>
    <property type="match status" value="1"/>
</dbReference>
<keyword evidence="3 8" id="KW-0863">Zinc-finger</keyword>
<dbReference type="CDD" id="cd16597">
    <property type="entry name" value="RING-HC_TRIM25_C-IV"/>
    <property type="match status" value="1"/>
</dbReference>
<dbReference type="Pfam" id="PF13765">
    <property type="entry name" value="PRY"/>
    <property type="match status" value="1"/>
</dbReference>
<dbReference type="PANTHER" id="PTHR25465">
    <property type="entry name" value="B-BOX DOMAIN CONTAINING"/>
    <property type="match status" value="1"/>
</dbReference>
<evidence type="ECO:0000256" key="2">
    <source>
        <dbReference type="ARBA" id="ARBA00022723"/>
    </source>
</evidence>
<protein>
    <submittedName>
        <fullName evidence="13">Uncharacterized protein</fullName>
    </submittedName>
</protein>
<keyword evidence="2" id="KW-0479">Metal-binding</keyword>
<dbReference type="InterPro" id="IPR058030">
    <property type="entry name" value="TRIM8/14/16/25/29/45/65_CC"/>
</dbReference>
<dbReference type="GO" id="GO:0005737">
    <property type="term" value="C:cytoplasm"/>
    <property type="evidence" value="ECO:0007669"/>
    <property type="project" value="UniProtKB-ARBA"/>
</dbReference>
<dbReference type="SMART" id="SM00449">
    <property type="entry name" value="SPRY"/>
    <property type="match status" value="1"/>
</dbReference>
<dbReference type="InterPro" id="IPR051051">
    <property type="entry name" value="E3_ubiq-ligase_TRIM/RNF"/>
</dbReference>
<dbReference type="SMART" id="SM00184">
    <property type="entry name" value="RING"/>
    <property type="match status" value="1"/>
</dbReference>
<dbReference type="InterPro" id="IPR003879">
    <property type="entry name" value="Butyrophylin_SPRY"/>
</dbReference>
<feature type="domain" description="B box-type" evidence="11">
    <location>
        <begin position="137"/>
        <end position="178"/>
    </location>
</feature>
<dbReference type="PROSITE" id="PS50089">
    <property type="entry name" value="ZF_RING_2"/>
    <property type="match status" value="1"/>
</dbReference>
<keyword evidence="5" id="KW-0862">Zinc</keyword>
<dbReference type="InterPro" id="IPR003649">
    <property type="entry name" value="Bbox_C"/>
</dbReference>
<evidence type="ECO:0000256" key="4">
    <source>
        <dbReference type="ARBA" id="ARBA00022786"/>
    </source>
</evidence>
<keyword evidence="6" id="KW-0391">Immunity</keyword>
<keyword evidence="4" id="KW-0833">Ubl conjugation pathway</keyword>
<dbReference type="InterPro" id="IPR003877">
    <property type="entry name" value="SPRY_dom"/>
</dbReference>
<dbReference type="InterPro" id="IPR001841">
    <property type="entry name" value="Znf_RING"/>
</dbReference>
<dbReference type="GeneTree" id="ENSGT01030000234583"/>
<feature type="domain" description="RING-type" evidence="10">
    <location>
        <begin position="12"/>
        <end position="54"/>
    </location>
</feature>
<evidence type="ECO:0000256" key="7">
    <source>
        <dbReference type="ARBA" id="ARBA00023054"/>
    </source>
</evidence>
<dbReference type="InterPro" id="IPR013320">
    <property type="entry name" value="ConA-like_dom_sf"/>
</dbReference>
<reference evidence="13" key="2">
    <citation type="submission" date="2025-09" db="UniProtKB">
        <authorList>
            <consortium name="Ensembl"/>
        </authorList>
    </citation>
    <scope>IDENTIFICATION</scope>
</reference>
<evidence type="ECO:0000259" key="11">
    <source>
        <dbReference type="PROSITE" id="PS50119"/>
    </source>
</evidence>
<dbReference type="PROSITE" id="PS00518">
    <property type="entry name" value="ZF_RING_1"/>
    <property type="match status" value="1"/>
</dbReference>
<dbReference type="InterPro" id="IPR027370">
    <property type="entry name" value="Znf-RING_euk"/>
</dbReference>
<evidence type="ECO:0000313" key="13">
    <source>
        <dbReference type="Ensembl" id="ENSLLEP00000017650.1"/>
    </source>
</evidence>
<dbReference type="CDD" id="cd12891">
    <property type="entry name" value="SPRY_PRY_C-I_2"/>
    <property type="match status" value="1"/>
</dbReference>
<keyword evidence="1" id="KW-0399">Innate immunity</keyword>
<name>A0A8C5MRT0_9ANUR</name>
<evidence type="ECO:0000313" key="14">
    <source>
        <dbReference type="Proteomes" id="UP000694569"/>
    </source>
</evidence>
<dbReference type="Pfam" id="PF25600">
    <property type="entry name" value="TRIM_CC"/>
    <property type="match status" value="1"/>
</dbReference>
<evidence type="ECO:0000259" key="10">
    <source>
        <dbReference type="PROSITE" id="PS50089"/>
    </source>
</evidence>
<dbReference type="SUPFAM" id="SSF57845">
    <property type="entry name" value="B-box zinc-binding domain"/>
    <property type="match status" value="1"/>
</dbReference>
<dbReference type="SMART" id="SM00502">
    <property type="entry name" value="BBC"/>
    <property type="match status" value="1"/>
</dbReference>
<dbReference type="PANTHER" id="PTHR25465:SF41">
    <property type="entry name" value="E3 UBIQUITIN-PROTEIN LIGASE RNF135"/>
    <property type="match status" value="1"/>
</dbReference>
<dbReference type="SUPFAM" id="SSF49899">
    <property type="entry name" value="Concanavalin A-like lectins/glucanases"/>
    <property type="match status" value="1"/>
</dbReference>
<dbReference type="Proteomes" id="UP000694569">
    <property type="component" value="Unplaced"/>
</dbReference>
<evidence type="ECO:0000256" key="6">
    <source>
        <dbReference type="ARBA" id="ARBA00022859"/>
    </source>
</evidence>
<dbReference type="Ensembl" id="ENSLLET00000018333.1">
    <property type="protein sequence ID" value="ENSLLEP00000017650.1"/>
    <property type="gene ID" value="ENSLLEG00000011232.1"/>
</dbReference>
<sequence length="542" mass="61772">MASADLKDEVTCCICTEIYTDPVTLICGHSFCQLCITKTWDNQEEREYSCPECRHRFRVKPVLKRALRLSNIAESVRSTHRERSEQEGAGITCIYCIQSPVPAAKTCLLCEASLCDDHLRVHSKSAEHILCEPTASLENRKCSDHKKVLEYYCCEDATCICVSCRLDGEHRGHQVETLNEASEKKKEKLRNILEKLTSEREEAEKKVQSLLELKRQLQGKTAGVTEQVTALIRDIREQLEALEKRVLGEISRQEEQVSLRVSDLIQQLEIKKEELSKKMGHIEELRKMTNPVKVLQRWESDRADYCDTGAGDNEDTERHDIKVHDVGDLHVGLISVTLHSGLAGIVTRVTRQHHVPEVSDMLLDVNTTSDMILDVSTAGNDVYVSSDLKTVSVTGIKKSRLTSQKKFQDYPQVLSCRSFCSGRHYWEVEGSESGIWVVGMAYRSIARSGEQSKIGNNNKTWGLGRWGCFNNQYYVGYDSKEIRLPQLPSYQRLGIFLDYDAGRLSFYELCDPIRHIHTFTATFTEPLHAIFWVYGVNSWVRI</sequence>
<dbReference type="InterPro" id="IPR000315">
    <property type="entry name" value="Znf_B-box"/>
</dbReference>
<feature type="coiled-coil region" evidence="9">
    <location>
        <begin position="175"/>
        <end position="285"/>
    </location>
</feature>
<dbReference type="Gene3D" id="3.30.40.10">
    <property type="entry name" value="Zinc/RING finger domain, C3HC4 (zinc finger)"/>
    <property type="match status" value="1"/>
</dbReference>
<reference evidence="13" key="1">
    <citation type="submission" date="2025-08" db="UniProtKB">
        <authorList>
            <consortium name="Ensembl"/>
        </authorList>
    </citation>
    <scope>IDENTIFICATION</scope>
</reference>
<dbReference type="AlphaFoldDB" id="A0A8C5MRT0"/>
<evidence type="ECO:0000256" key="3">
    <source>
        <dbReference type="ARBA" id="ARBA00022771"/>
    </source>
</evidence>
<dbReference type="Pfam" id="PF00643">
    <property type="entry name" value="zf-B_box"/>
    <property type="match status" value="1"/>
</dbReference>
<dbReference type="GO" id="GO:0008270">
    <property type="term" value="F:zinc ion binding"/>
    <property type="evidence" value="ECO:0007669"/>
    <property type="project" value="UniProtKB-KW"/>
</dbReference>
<dbReference type="InterPro" id="IPR001870">
    <property type="entry name" value="B30.2/SPRY"/>
</dbReference>
<dbReference type="InterPro" id="IPR013083">
    <property type="entry name" value="Znf_RING/FYVE/PHD"/>
</dbReference>
<dbReference type="SMART" id="SM00589">
    <property type="entry name" value="PRY"/>
    <property type="match status" value="1"/>
</dbReference>
<evidence type="ECO:0000259" key="12">
    <source>
        <dbReference type="PROSITE" id="PS50188"/>
    </source>
</evidence>
<dbReference type="PROSITE" id="PS50119">
    <property type="entry name" value="ZF_BBOX"/>
    <property type="match status" value="1"/>
</dbReference>
<organism evidence="13 14">
    <name type="scientific">Leptobrachium leishanense</name>
    <name type="common">Leishan spiny toad</name>
    <dbReference type="NCBI Taxonomy" id="445787"/>
    <lineage>
        <taxon>Eukaryota</taxon>
        <taxon>Metazoa</taxon>
        <taxon>Chordata</taxon>
        <taxon>Craniata</taxon>
        <taxon>Vertebrata</taxon>
        <taxon>Euteleostomi</taxon>
        <taxon>Amphibia</taxon>
        <taxon>Batrachia</taxon>
        <taxon>Anura</taxon>
        <taxon>Pelobatoidea</taxon>
        <taxon>Megophryidae</taxon>
        <taxon>Leptobrachium</taxon>
    </lineage>
</organism>
<proteinExistence type="predicted"/>
<dbReference type="Pfam" id="PF00622">
    <property type="entry name" value="SPRY"/>
    <property type="match status" value="1"/>
</dbReference>
<dbReference type="GO" id="GO:0045087">
    <property type="term" value="P:innate immune response"/>
    <property type="evidence" value="ECO:0007669"/>
    <property type="project" value="UniProtKB-KW"/>
</dbReference>
<evidence type="ECO:0000256" key="5">
    <source>
        <dbReference type="ARBA" id="ARBA00022833"/>
    </source>
</evidence>
<feature type="domain" description="B30.2/SPRY" evidence="12">
    <location>
        <begin position="350"/>
        <end position="542"/>
    </location>
</feature>
<dbReference type="Gene3D" id="4.10.830.40">
    <property type="match status" value="1"/>
</dbReference>
<dbReference type="InterPro" id="IPR017907">
    <property type="entry name" value="Znf_RING_CS"/>
</dbReference>
<dbReference type="Pfam" id="PF13445">
    <property type="entry name" value="zf-RING_UBOX"/>
    <property type="match status" value="1"/>
</dbReference>
<keyword evidence="14" id="KW-1185">Reference proteome</keyword>
<dbReference type="SUPFAM" id="SSF57850">
    <property type="entry name" value="RING/U-box"/>
    <property type="match status" value="1"/>
</dbReference>
<keyword evidence="7 9" id="KW-0175">Coiled coil</keyword>
<dbReference type="Gene3D" id="3.30.160.60">
    <property type="entry name" value="Classic Zinc Finger"/>
    <property type="match status" value="1"/>
</dbReference>
<accession>A0A8C5MRT0</accession>